<dbReference type="PANTHER" id="PTHR35526:SF3">
    <property type="entry name" value="ANTI-SIGMA-F FACTOR RSBW"/>
    <property type="match status" value="1"/>
</dbReference>
<name>D9W796_9ACTN</name>
<dbReference type="CDD" id="cd16936">
    <property type="entry name" value="HATPase_RsbW-like"/>
    <property type="match status" value="1"/>
</dbReference>
<dbReference type="HOGENOM" id="CLU_090336_4_0_11"/>
<dbReference type="GO" id="GO:0000428">
    <property type="term" value="C:DNA-directed RNA polymerase complex"/>
    <property type="evidence" value="ECO:0007669"/>
    <property type="project" value="UniProtKB-KW"/>
</dbReference>
<keyword evidence="4" id="KW-0240">DNA-directed RNA polymerase</keyword>
<dbReference type="GO" id="GO:0004674">
    <property type="term" value="F:protein serine/threonine kinase activity"/>
    <property type="evidence" value="ECO:0007669"/>
    <property type="project" value="UniProtKB-KW"/>
</dbReference>
<keyword evidence="4" id="KW-0804">Transcription</keyword>
<reference evidence="4 5" key="1">
    <citation type="submission" date="2009-02" db="EMBL/GenBank/DDBJ databases">
        <title>Annotation of Streptomyces hygroscopicus strain ATCC 53653.</title>
        <authorList>
            <consortium name="The Broad Institute Genome Sequencing Platform"/>
            <consortium name="Broad Institute Microbial Sequencing Center"/>
            <person name="Fischbach M."/>
            <person name="Godfrey P."/>
            <person name="Ward D."/>
            <person name="Young S."/>
            <person name="Zeng Q."/>
            <person name="Koehrsen M."/>
            <person name="Alvarado L."/>
            <person name="Berlin A.M."/>
            <person name="Bochicchio J."/>
            <person name="Borenstein D."/>
            <person name="Chapman S.B."/>
            <person name="Chen Z."/>
            <person name="Engels R."/>
            <person name="Freedman E."/>
            <person name="Gellesch M."/>
            <person name="Goldberg J."/>
            <person name="Griggs A."/>
            <person name="Gujja S."/>
            <person name="Heilman E.R."/>
            <person name="Heiman D.I."/>
            <person name="Hepburn T.A."/>
            <person name="Howarth C."/>
            <person name="Jen D."/>
            <person name="Larson L."/>
            <person name="Lewis B."/>
            <person name="Mehta T."/>
            <person name="Park D."/>
            <person name="Pearson M."/>
            <person name="Richards J."/>
            <person name="Roberts A."/>
            <person name="Saif S."/>
            <person name="Shea T.D."/>
            <person name="Shenoy N."/>
            <person name="Sisk P."/>
            <person name="Stolte C."/>
            <person name="Sykes S.N."/>
            <person name="Thomson T."/>
            <person name="Walk T."/>
            <person name="White J."/>
            <person name="Yandava C."/>
            <person name="Straight P."/>
            <person name="Clardy J."/>
            <person name="Hung D."/>
            <person name="Kolter R."/>
            <person name="Mekalanos J."/>
            <person name="Walker S."/>
            <person name="Walsh C.T."/>
            <person name="Wieland-Brown L.C."/>
            <person name="Haas B."/>
            <person name="Nusbaum C."/>
            <person name="Birren B."/>
        </authorList>
    </citation>
    <scope>NUCLEOTIDE SEQUENCE [LARGE SCALE GENOMIC DNA]</scope>
    <source>
        <strain evidence="4 5">ATCC 53653</strain>
    </source>
</reference>
<proteinExistence type="predicted"/>
<accession>D9W796</accession>
<organism evidence="4 5">
    <name type="scientific">Streptomyces himastatinicus ATCC 53653</name>
    <dbReference type="NCBI Taxonomy" id="457427"/>
    <lineage>
        <taxon>Bacteria</taxon>
        <taxon>Bacillati</taxon>
        <taxon>Actinomycetota</taxon>
        <taxon>Actinomycetes</taxon>
        <taxon>Kitasatosporales</taxon>
        <taxon>Streptomycetaceae</taxon>
        <taxon>Streptomyces</taxon>
        <taxon>Streptomyces violaceusniger group</taxon>
    </lineage>
</organism>
<evidence type="ECO:0000313" key="5">
    <source>
        <dbReference type="Proteomes" id="UP000003963"/>
    </source>
</evidence>
<evidence type="ECO:0000256" key="1">
    <source>
        <dbReference type="ARBA" id="ARBA00022527"/>
    </source>
</evidence>
<feature type="domain" description="Histidine kinase/HSP90-like ATPase" evidence="3">
    <location>
        <begin position="68"/>
        <end position="188"/>
    </location>
</feature>
<keyword evidence="5" id="KW-1185">Reference proteome</keyword>
<dbReference type="Gene3D" id="3.30.565.10">
    <property type="entry name" value="Histidine kinase-like ATPase, C-terminal domain"/>
    <property type="match status" value="1"/>
</dbReference>
<gene>
    <name evidence="4" type="ORF">SSOG_06421</name>
</gene>
<dbReference type="Pfam" id="PF13581">
    <property type="entry name" value="HATPase_c_2"/>
    <property type="match status" value="1"/>
</dbReference>
<evidence type="ECO:0000313" key="4">
    <source>
        <dbReference type="EMBL" id="EFL26708.1"/>
    </source>
</evidence>
<dbReference type="PANTHER" id="PTHR35526">
    <property type="entry name" value="ANTI-SIGMA-F FACTOR RSBW-RELATED"/>
    <property type="match status" value="1"/>
</dbReference>
<dbReference type="EMBL" id="GG657754">
    <property type="protein sequence ID" value="EFL26708.1"/>
    <property type="molecule type" value="Genomic_DNA"/>
</dbReference>
<protein>
    <submittedName>
        <fullName evidence="4">DNA-directed RNA polymerase II subunit RPB1</fullName>
    </submittedName>
</protein>
<keyword evidence="1" id="KW-0723">Serine/threonine-protein kinase</keyword>
<feature type="region of interest" description="Disordered" evidence="2">
    <location>
        <begin position="27"/>
        <end position="55"/>
    </location>
</feature>
<evidence type="ECO:0000256" key="2">
    <source>
        <dbReference type="SAM" id="MobiDB-lite"/>
    </source>
</evidence>
<evidence type="ECO:0000259" key="3">
    <source>
        <dbReference type="Pfam" id="PF13581"/>
    </source>
</evidence>
<dbReference type="InterPro" id="IPR003594">
    <property type="entry name" value="HATPase_dom"/>
</dbReference>
<dbReference type="SUPFAM" id="SSF55874">
    <property type="entry name" value="ATPase domain of HSP90 chaperone/DNA topoisomerase II/histidine kinase"/>
    <property type="match status" value="1"/>
</dbReference>
<dbReference type="InterPro" id="IPR036890">
    <property type="entry name" value="HATPase_C_sf"/>
</dbReference>
<keyword evidence="1" id="KW-0808">Transferase</keyword>
<dbReference type="Proteomes" id="UP000003963">
    <property type="component" value="Unassembled WGS sequence"/>
</dbReference>
<dbReference type="InterPro" id="IPR050267">
    <property type="entry name" value="Anti-sigma-factor_SerPK"/>
</dbReference>
<dbReference type="STRING" id="457427.SSOG_06421"/>
<sequence>MIVGSLPGSGKWRPLVRGNQADLVADWKPHSLPSKTNRPTGVRPTAVGRRRQDPMSHALPRADFSLVFPPDPGWVRTAREAVRTALRTANRTDLTDTALLLTSEAVTNAVNACRNSGCSTPVTLYAEWGAYGTLRVLVSDDAPGLPAQRTLAGDATDAENGRGLLIIGSSATDWGVCHHGPGPGKAVWFQVNGTGS</sequence>
<dbReference type="AlphaFoldDB" id="D9W796"/>
<keyword evidence="1" id="KW-0418">Kinase</keyword>